<dbReference type="SUPFAM" id="SSF53271">
    <property type="entry name" value="PRTase-like"/>
    <property type="match status" value="1"/>
</dbReference>
<dbReference type="Pfam" id="PF00156">
    <property type="entry name" value="Pribosyltran"/>
    <property type="match status" value="1"/>
</dbReference>
<evidence type="ECO:0000259" key="2">
    <source>
        <dbReference type="Pfam" id="PF00156"/>
    </source>
</evidence>
<evidence type="ECO:0000313" key="3">
    <source>
        <dbReference type="EMBL" id="GAA5093616.1"/>
    </source>
</evidence>
<keyword evidence="4" id="KW-1185">Reference proteome</keyword>
<evidence type="ECO:0000256" key="1">
    <source>
        <dbReference type="ARBA" id="ARBA00008007"/>
    </source>
</evidence>
<evidence type="ECO:0000313" key="4">
    <source>
        <dbReference type="Proteomes" id="UP001500631"/>
    </source>
</evidence>
<dbReference type="EMBL" id="BAABKE010000001">
    <property type="protein sequence ID" value="GAA5093616.1"/>
    <property type="molecule type" value="Genomic_DNA"/>
</dbReference>
<feature type="domain" description="Phosphoribosyltransferase" evidence="2">
    <location>
        <begin position="190"/>
        <end position="224"/>
    </location>
</feature>
<comment type="similarity">
    <text evidence="1">Belongs to the ComF/GntX family.</text>
</comment>
<gene>
    <name evidence="3" type="ORF">GCM10023338_00890</name>
</gene>
<name>A0ABP9MD54_9GAMM</name>
<dbReference type="RefSeq" id="WP_077926016.1">
    <property type="nucleotide sequence ID" value="NZ_BAABKE010000001.1"/>
</dbReference>
<dbReference type="PANTHER" id="PTHR47505:SF1">
    <property type="entry name" value="DNA UTILIZATION PROTEIN YHGH"/>
    <property type="match status" value="1"/>
</dbReference>
<dbReference type="CDD" id="cd06223">
    <property type="entry name" value="PRTases_typeI"/>
    <property type="match status" value="1"/>
</dbReference>
<reference evidence="4" key="1">
    <citation type="journal article" date="2019" name="Int. J. Syst. Evol. Microbiol.">
        <title>The Global Catalogue of Microorganisms (GCM) 10K type strain sequencing project: providing services to taxonomists for standard genome sequencing and annotation.</title>
        <authorList>
            <consortium name="The Broad Institute Genomics Platform"/>
            <consortium name="The Broad Institute Genome Sequencing Center for Infectious Disease"/>
            <person name="Wu L."/>
            <person name="Ma J."/>
        </authorList>
    </citation>
    <scope>NUCLEOTIDE SEQUENCE [LARGE SCALE GENOMIC DNA]</scope>
    <source>
        <strain evidence="4">JCM 18424</strain>
    </source>
</reference>
<dbReference type="Gene3D" id="3.40.50.2020">
    <property type="match status" value="1"/>
</dbReference>
<dbReference type="InterPro" id="IPR051910">
    <property type="entry name" value="ComF/GntX_DNA_util-trans"/>
</dbReference>
<comment type="caution">
    <text evidence="3">The sequence shown here is derived from an EMBL/GenBank/DDBJ whole genome shotgun (WGS) entry which is preliminary data.</text>
</comment>
<organism evidence="3 4">
    <name type="scientific">Wohlfahrtiimonas larvae</name>
    <dbReference type="NCBI Taxonomy" id="1157986"/>
    <lineage>
        <taxon>Bacteria</taxon>
        <taxon>Pseudomonadati</taxon>
        <taxon>Pseudomonadota</taxon>
        <taxon>Gammaproteobacteria</taxon>
        <taxon>Cardiobacteriales</taxon>
        <taxon>Ignatzschineriaceae</taxon>
        <taxon>Wohlfahrtiimonas</taxon>
    </lineage>
</organism>
<protein>
    <submittedName>
        <fullName evidence="3">ComF family protein</fullName>
    </submittedName>
</protein>
<proteinExistence type="inferred from homology"/>
<accession>A0ABP9MD54</accession>
<dbReference type="InterPro" id="IPR000836">
    <property type="entry name" value="PRTase_dom"/>
</dbReference>
<sequence>MLKYLFQALYPTECFICHQPIDHGVLCHDCFSQVERCGGYCHYCCGTLLSGQHCDICEVGGHADYVDYYIFGYHYRDAMRDAIIHLKFNHKVHMVRVIKALMQPILSEQHAVLTNVDYIIPMPVDRVRLAGRGFNHMLEIVNVLQPDINKPILYDKLSKCAFSIPQSNLSRQARAMNLQNAFECAPISGRILLVDDVLTTGKTLQLASQALKNAGASSVTALVLSKA</sequence>
<dbReference type="Proteomes" id="UP001500631">
    <property type="component" value="Unassembled WGS sequence"/>
</dbReference>
<dbReference type="InterPro" id="IPR029057">
    <property type="entry name" value="PRTase-like"/>
</dbReference>
<dbReference type="PANTHER" id="PTHR47505">
    <property type="entry name" value="DNA UTILIZATION PROTEIN YHGH"/>
    <property type="match status" value="1"/>
</dbReference>